<reference evidence="1 2" key="1">
    <citation type="submission" date="2012-10" db="EMBL/GenBank/DDBJ databases">
        <authorList>
            <person name="Harkins D.M."/>
            <person name="Durkin A.S."/>
            <person name="Brinkac L.M."/>
            <person name="Haft D.H."/>
            <person name="Selengut J.D."/>
            <person name="Sanka R."/>
            <person name="DePew J."/>
            <person name="Purushe J."/>
            <person name="Whelen A.C."/>
            <person name="Vinetz J.M."/>
            <person name="Sutton G.G."/>
            <person name="Nierman W.C."/>
            <person name="Fouts D.E."/>
        </authorList>
    </citation>
    <scope>NUCLEOTIDE SEQUENCE [LARGE SCALE GENOMIC DNA]</scope>
    <source>
        <strain evidence="1 2">2006001853</strain>
    </source>
</reference>
<protein>
    <submittedName>
        <fullName evidence="1">Uncharacterized protein</fullName>
    </submittedName>
</protein>
<accession>A0A828Z376</accession>
<gene>
    <name evidence="1" type="ORF">LEP1GSC036_3276</name>
</gene>
<dbReference type="Proteomes" id="UP000001338">
    <property type="component" value="Unassembled WGS sequence"/>
</dbReference>
<proteinExistence type="predicted"/>
<dbReference type="AlphaFoldDB" id="A0A828Z376"/>
<sequence>MRDTISCSSSSKRFCIFSISKINPASPRYTTRNRRFFETHSEKKAK</sequence>
<organism evidence="1 2">
    <name type="scientific">Leptospira weilii str. 2006001853</name>
    <dbReference type="NCBI Taxonomy" id="1001589"/>
    <lineage>
        <taxon>Bacteria</taxon>
        <taxon>Pseudomonadati</taxon>
        <taxon>Spirochaetota</taxon>
        <taxon>Spirochaetia</taxon>
        <taxon>Leptospirales</taxon>
        <taxon>Leptospiraceae</taxon>
        <taxon>Leptospira</taxon>
    </lineage>
</organism>
<evidence type="ECO:0000313" key="2">
    <source>
        <dbReference type="Proteomes" id="UP000001338"/>
    </source>
</evidence>
<dbReference type="EMBL" id="AFLV02000038">
    <property type="protein sequence ID" value="EKR64736.1"/>
    <property type="molecule type" value="Genomic_DNA"/>
</dbReference>
<evidence type="ECO:0000313" key="1">
    <source>
        <dbReference type="EMBL" id="EKR64736.1"/>
    </source>
</evidence>
<comment type="caution">
    <text evidence="1">The sequence shown here is derived from an EMBL/GenBank/DDBJ whole genome shotgun (WGS) entry which is preliminary data.</text>
</comment>
<name>A0A828Z376_9LEPT</name>